<dbReference type="CDD" id="cd00082">
    <property type="entry name" value="HisKA"/>
    <property type="match status" value="1"/>
</dbReference>
<keyword evidence="5" id="KW-0488">Methylation</keyword>
<dbReference type="SUPFAM" id="SSF47226">
    <property type="entry name" value="Histidine-containing phosphotransfer domain, HPT domain"/>
    <property type="match status" value="1"/>
</dbReference>
<dbReference type="SMART" id="SM00091">
    <property type="entry name" value="PAS"/>
    <property type="match status" value="1"/>
</dbReference>
<dbReference type="Pfam" id="PF02203">
    <property type="entry name" value="TarH"/>
    <property type="match status" value="1"/>
</dbReference>
<dbReference type="Proteomes" id="UP000316471">
    <property type="component" value="Unassembled WGS sequence"/>
</dbReference>
<evidence type="ECO:0000256" key="6">
    <source>
        <dbReference type="ARBA" id="ARBA00022519"/>
    </source>
</evidence>
<feature type="domain" description="HAMP" evidence="23">
    <location>
        <begin position="213"/>
        <end position="265"/>
    </location>
</feature>
<evidence type="ECO:0000259" key="20">
    <source>
        <dbReference type="PROSITE" id="PS50110"/>
    </source>
</evidence>
<dbReference type="InterPro" id="IPR001610">
    <property type="entry name" value="PAC"/>
</dbReference>
<evidence type="ECO:0000256" key="12">
    <source>
        <dbReference type="ARBA" id="ARBA00022989"/>
    </source>
</evidence>
<dbReference type="Gene3D" id="1.10.287.130">
    <property type="match status" value="1"/>
</dbReference>
<dbReference type="Pfam" id="PF00989">
    <property type="entry name" value="PAS"/>
    <property type="match status" value="1"/>
</dbReference>
<feature type="domain" description="Response regulatory" evidence="20">
    <location>
        <begin position="716"/>
        <end position="835"/>
    </location>
</feature>
<dbReference type="GO" id="GO:0005886">
    <property type="term" value="C:plasma membrane"/>
    <property type="evidence" value="ECO:0007669"/>
    <property type="project" value="UniProtKB-SubCell"/>
</dbReference>
<evidence type="ECO:0000256" key="18">
    <source>
        <dbReference type="SAM" id="Phobius"/>
    </source>
</evidence>
<dbReference type="SMART" id="SM00304">
    <property type="entry name" value="HAMP"/>
    <property type="match status" value="2"/>
</dbReference>
<organism evidence="25 26">
    <name type="scientific">Aerolutibacter ruishenii</name>
    <dbReference type="NCBI Taxonomy" id="686800"/>
    <lineage>
        <taxon>Bacteria</taxon>
        <taxon>Pseudomonadati</taxon>
        <taxon>Pseudomonadota</taxon>
        <taxon>Gammaproteobacteria</taxon>
        <taxon>Lysobacterales</taxon>
        <taxon>Lysobacteraceae</taxon>
        <taxon>Aerolutibacter</taxon>
    </lineage>
</organism>
<dbReference type="PROSITE" id="PS50109">
    <property type="entry name" value="HIS_KIN"/>
    <property type="match status" value="1"/>
</dbReference>
<dbReference type="CDD" id="cd16922">
    <property type="entry name" value="HATPase_EvgS-ArcB-TorS-like"/>
    <property type="match status" value="1"/>
</dbReference>
<dbReference type="SUPFAM" id="SSF52172">
    <property type="entry name" value="CheY-like"/>
    <property type="match status" value="1"/>
</dbReference>
<dbReference type="SMART" id="SM00388">
    <property type="entry name" value="HisKA"/>
    <property type="match status" value="1"/>
</dbReference>
<dbReference type="GO" id="GO:0006355">
    <property type="term" value="P:regulation of DNA-templated transcription"/>
    <property type="evidence" value="ECO:0007669"/>
    <property type="project" value="InterPro"/>
</dbReference>
<dbReference type="PROSITE" id="PS50894">
    <property type="entry name" value="HPT"/>
    <property type="match status" value="1"/>
</dbReference>
<evidence type="ECO:0000256" key="8">
    <source>
        <dbReference type="ARBA" id="ARBA00022679"/>
    </source>
</evidence>
<accession>A0A562M0Q2</accession>
<dbReference type="InterPro" id="IPR035965">
    <property type="entry name" value="PAS-like_dom_sf"/>
</dbReference>
<keyword evidence="13" id="KW-0902">Two-component regulatory system</keyword>
<dbReference type="EC" id="2.7.13.3" evidence="3"/>
<evidence type="ECO:0000256" key="11">
    <source>
        <dbReference type="ARBA" id="ARBA00022840"/>
    </source>
</evidence>
<dbReference type="Gene3D" id="1.20.120.160">
    <property type="entry name" value="HPT domain"/>
    <property type="match status" value="1"/>
</dbReference>
<dbReference type="OrthoDB" id="9797243at2"/>
<dbReference type="InterPro" id="IPR013767">
    <property type="entry name" value="PAS_fold"/>
</dbReference>
<evidence type="ECO:0000256" key="14">
    <source>
        <dbReference type="ARBA" id="ARBA00023136"/>
    </source>
</evidence>
<dbReference type="Pfam" id="PF02518">
    <property type="entry name" value="HATPase_c"/>
    <property type="match status" value="1"/>
</dbReference>
<dbReference type="Gene3D" id="3.40.50.2300">
    <property type="match status" value="1"/>
</dbReference>
<evidence type="ECO:0000259" key="21">
    <source>
        <dbReference type="PROSITE" id="PS50112"/>
    </source>
</evidence>
<evidence type="ECO:0000256" key="10">
    <source>
        <dbReference type="ARBA" id="ARBA00022777"/>
    </source>
</evidence>
<dbReference type="InterPro" id="IPR008207">
    <property type="entry name" value="Sig_transdc_His_kin_Hpt_dom"/>
</dbReference>
<dbReference type="PROSITE" id="PS50110">
    <property type="entry name" value="RESPONSE_REGULATORY"/>
    <property type="match status" value="1"/>
</dbReference>
<sequence length="979" mass="107426">MAGFFARLSLRHQLWALFALFLSTGVAVLVIDEVAQYRARQSLLLLKDDTLRRMAILKRVSDAYGLDVVDTTFRVRNNLIPWRQGVATLDAARTRIDSEWARLAALPHDPHEQVLLDQIARARVRADATTMELRAILLRRDIRALGRFADSELYPAIDPVTRRINTLSDLAQARAETLVADQVRRNRTVSALRIGLSVLALLAAALIGRVVLRNAYRGVESLTWMARRMRAHDFDAQPRFQPRGELATVMEAFVDMRQNVVEFEQRLTENLLQAERTKGELARRERFLRSVLEAAQAAILAVDRDGRWNVFNPFAEQMLGWRAQDILGKVVRYGAAPRPDDSPLLVPPQDIERTVQRLSKRLGRPVPTDWRALEALAALRRPPGEAALRHRDGHLVPVLIALSPVEDEHGRAAGVIAVAIDLTRFKQLERQLRESEARAQQANEAKSSFLAAMSHEIRTPMIGVTGMIEVLAHSRMDADQRRALNVIQESSQSLMRIIGDILDFSKIEAGRLALQAEPTNLSALVRSTVANYLGSASSKGLALECQVDPRVAPAYRTDPLRVRQILSNFLSNAIKFTDAGRVDVALEWLGTDVPEAGDGLGTDQLCVRVTDTGIGVSTAQQQHLFEPFSQAEGDTTRRFGGTGLGLAICRRLAELMGGTVSMLSAPGEGTTLRLQVSLPRARVEDVPAEPVVRAEREGFTPRPLPTVEQARADGTLVLLVDDHPINRMVIARQLALAGFASEAAEDGRHGLERWRDGGYGLVLSDVHMPGLDGYDFARAIREEEARSGRTRTPIVALTASALKGEAERCLAAGMDDYLAKPVSVPTLAACLRRWLSGVLPEVVADDAAGAPPAETVHATDHLVQLDHPPALDASVLAELTGDDPIEARNVLNDYLTSVDHDLGALRSARDAGDLGAVTREAHKLKGAARLVGARELAAAAGRLEDAARDGAWAEARVLAVDVETAVQRLQLTVRERWLD</sequence>
<keyword evidence="11" id="KW-0067">ATP-binding</keyword>
<feature type="modified residue" description="Phosphohistidine" evidence="16">
    <location>
        <position position="922"/>
    </location>
</feature>
<dbReference type="Pfam" id="PF00072">
    <property type="entry name" value="Response_reg"/>
    <property type="match status" value="1"/>
</dbReference>
<evidence type="ECO:0000259" key="22">
    <source>
        <dbReference type="PROSITE" id="PS50113"/>
    </source>
</evidence>
<dbReference type="InterPro" id="IPR003661">
    <property type="entry name" value="HisK_dim/P_dom"/>
</dbReference>
<keyword evidence="26" id="KW-1185">Reference proteome</keyword>
<keyword evidence="14 18" id="KW-0472">Membrane</keyword>
<dbReference type="GO" id="GO:0000155">
    <property type="term" value="F:phosphorelay sensor kinase activity"/>
    <property type="evidence" value="ECO:0007669"/>
    <property type="project" value="InterPro"/>
</dbReference>
<evidence type="ECO:0000256" key="2">
    <source>
        <dbReference type="ARBA" id="ARBA00004429"/>
    </source>
</evidence>
<evidence type="ECO:0000256" key="16">
    <source>
        <dbReference type="PROSITE-ProRule" id="PRU00110"/>
    </source>
</evidence>
<dbReference type="PANTHER" id="PTHR43047">
    <property type="entry name" value="TWO-COMPONENT HISTIDINE PROTEIN KINASE"/>
    <property type="match status" value="1"/>
</dbReference>
<comment type="subcellular location">
    <subcellularLocation>
        <location evidence="2">Cell inner membrane</location>
        <topology evidence="2">Multi-pass membrane protein</topology>
    </subcellularLocation>
</comment>
<reference evidence="25 26" key="1">
    <citation type="journal article" date="2015" name="Stand. Genomic Sci.">
        <title>Genomic Encyclopedia of Bacterial and Archaeal Type Strains, Phase III: the genomes of soil and plant-associated and newly described type strains.</title>
        <authorList>
            <person name="Whitman W.B."/>
            <person name="Woyke T."/>
            <person name="Klenk H.P."/>
            <person name="Zhou Y."/>
            <person name="Lilburn T.G."/>
            <person name="Beck B.J."/>
            <person name="De Vos P."/>
            <person name="Vandamme P."/>
            <person name="Eisen J.A."/>
            <person name="Garrity G."/>
            <person name="Hugenholtz P."/>
            <person name="Kyrpides N.C."/>
        </authorList>
    </citation>
    <scope>NUCLEOTIDE SEQUENCE [LARGE SCALE GENOMIC DNA]</scope>
    <source>
        <strain evidence="25 26">CGMCC 1.10136</strain>
    </source>
</reference>
<dbReference type="SMART" id="SM00448">
    <property type="entry name" value="REC"/>
    <property type="match status" value="1"/>
</dbReference>
<dbReference type="SUPFAM" id="SSF47384">
    <property type="entry name" value="Homodimeric domain of signal transducing histidine kinase"/>
    <property type="match status" value="1"/>
</dbReference>
<evidence type="ECO:0000259" key="24">
    <source>
        <dbReference type="PROSITE" id="PS50894"/>
    </source>
</evidence>
<dbReference type="InterPro" id="IPR003660">
    <property type="entry name" value="HAMP_dom"/>
</dbReference>
<keyword evidence="11" id="KW-0547">Nucleotide-binding</keyword>
<dbReference type="CDD" id="cd00130">
    <property type="entry name" value="PAS"/>
    <property type="match status" value="1"/>
</dbReference>
<dbReference type="InterPro" id="IPR005467">
    <property type="entry name" value="His_kinase_dom"/>
</dbReference>
<dbReference type="InterPro" id="IPR003594">
    <property type="entry name" value="HATPase_dom"/>
</dbReference>
<evidence type="ECO:0000313" key="26">
    <source>
        <dbReference type="Proteomes" id="UP000316471"/>
    </source>
</evidence>
<dbReference type="InterPro" id="IPR036641">
    <property type="entry name" value="HPT_dom_sf"/>
</dbReference>
<dbReference type="EMBL" id="VLKP01000002">
    <property type="protein sequence ID" value="TWI13496.1"/>
    <property type="molecule type" value="Genomic_DNA"/>
</dbReference>
<dbReference type="InterPro" id="IPR000700">
    <property type="entry name" value="PAS-assoc_C"/>
</dbReference>
<dbReference type="PROSITE" id="PS50885">
    <property type="entry name" value="HAMP"/>
    <property type="match status" value="1"/>
</dbReference>
<dbReference type="AlphaFoldDB" id="A0A562M0Q2"/>
<dbReference type="PROSITE" id="PS50112">
    <property type="entry name" value="PAS"/>
    <property type="match status" value="1"/>
</dbReference>
<dbReference type="SMART" id="SM00387">
    <property type="entry name" value="HATPase_c"/>
    <property type="match status" value="1"/>
</dbReference>
<dbReference type="Gene3D" id="3.30.565.10">
    <property type="entry name" value="Histidine kinase-like ATPase, C-terminal domain"/>
    <property type="match status" value="1"/>
</dbReference>
<evidence type="ECO:0000256" key="15">
    <source>
        <dbReference type="ARBA" id="ARBA00023224"/>
    </source>
</evidence>
<keyword evidence="4" id="KW-1003">Cell membrane</keyword>
<evidence type="ECO:0000259" key="19">
    <source>
        <dbReference type="PROSITE" id="PS50109"/>
    </source>
</evidence>
<dbReference type="NCBIfam" id="TIGR00229">
    <property type="entry name" value="sensory_box"/>
    <property type="match status" value="1"/>
</dbReference>
<name>A0A562M0Q2_9GAMM</name>
<feature type="domain" description="Histidine kinase" evidence="19">
    <location>
        <begin position="452"/>
        <end position="680"/>
    </location>
</feature>
<keyword evidence="12 18" id="KW-1133">Transmembrane helix</keyword>
<proteinExistence type="predicted"/>
<evidence type="ECO:0000313" key="25">
    <source>
        <dbReference type="EMBL" id="TWI13496.1"/>
    </source>
</evidence>
<dbReference type="InterPro" id="IPR036097">
    <property type="entry name" value="HisK_dim/P_sf"/>
</dbReference>
<keyword evidence="15" id="KW-0807">Transducer</keyword>
<evidence type="ECO:0000256" key="4">
    <source>
        <dbReference type="ARBA" id="ARBA00022475"/>
    </source>
</evidence>
<keyword evidence="6" id="KW-0997">Cell inner membrane</keyword>
<evidence type="ECO:0000256" key="9">
    <source>
        <dbReference type="ARBA" id="ARBA00022692"/>
    </source>
</evidence>
<dbReference type="InterPro" id="IPR004358">
    <property type="entry name" value="Sig_transdc_His_kin-like_C"/>
</dbReference>
<protein>
    <recommendedName>
        <fullName evidence="3">histidine kinase</fullName>
        <ecNumber evidence="3">2.7.13.3</ecNumber>
    </recommendedName>
</protein>
<dbReference type="SUPFAM" id="SSF55874">
    <property type="entry name" value="ATPase domain of HSP90 chaperone/DNA topoisomerase II/histidine kinase"/>
    <property type="match status" value="1"/>
</dbReference>
<dbReference type="Pfam" id="PF00512">
    <property type="entry name" value="HisKA"/>
    <property type="match status" value="1"/>
</dbReference>
<dbReference type="InterPro" id="IPR036890">
    <property type="entry name" value="HATPase_C_sf"/>
</dbReference>
<dbReference type="InterPro" id="IPR011006">
    <property type="entry name" value="CheY-like_superfamily"/>
</dbReference>
<feature type="transmembrane region" description="Helical" evidence="18">
    <location>
        <begin position="194"/>
        <end position="212"/>
    </location>
</feature>
<evidence type="ECO:0000259" key="23">
    <source>
        <dbReference type="PROSITE" id="PS50885"/>
    </source>
</evidence>
<feature type="modified residue" description="4-aspartylphosphate" evidence="17">
    <location>
        <position position="765"/>
    </location>
</feature>
<feature type="transmembrane region" description="Helical" evidence="18">
    <location>
        <begin position="12"/>
        <end position="31"/>
    </location>
</feature>
<comment type="caution">
    <text evidence="25">The sequence shown here is derived from an EMBL/GenBank/DDBJ whole genome shotgun (WGS) entry which is preliminary data.</text>
</comment>
<gene>
    <name evidence="25" type="ORF">IP93_00658</name>
</gene>
<evidence type="ECO:0000256" key="13">
    <source>
        <dbReference type="ARBA" id="ARBA00023012"/>
    </source>
</evidence>
<evidence type="ECO:0000256" key="5">
    <source>
        <dbReference type="ARBA" id="ARBA00022481"/>
    </source>
</evidence>
<keyword evidence="8" id="KW-0808">Transferase</keyword>
<evidence type="ECO:0000256" key="17">
    <source>
        <dbReference type="PROSITE-ProRule" id="PRU00169"/>
    </source>
</evidence>
<dbReference type="RefSeq" id="WP_144811955.1">
    <property type="nucleotide sequence ID" value="NZ_VLKP01000002.1"/>
</dbReference>
<dbReference type="Gene3D" id="3.30.450.20">
    <property type="entry name" value="PAS domain"/>
    <property type="match status" value="1"/>
</dbReference>
<dbReference type="SMART" id="SM00086">
    <property type="entry name" value="PAC"/>
    <property type="match status" value="1"/>
</dbReference>
<dbReference type="CDD" id="cd17546">
    <property type="entry name" value="REC_hyHK_CKI1_RcsC-like"/>
    <property type="match status" value="1"/>
</dbReference>
<feature type="domain" description="PAC" evidence="22">
    <location>
        <begin position="382"/>
        <end position="434"/>
    </location>
</feature>
<dbReference type="InterPro" id="IPR001789">
    <property type="entry name" value="Sig_transdc_resp-reg_receiver"/>
</dbReference>
<dbReference type="FunFam" id="3.30.565.10:FF:000010">
    <property type="entry name" value="Sensor histidine kinase RcsC"/>
    <property type="match status" value="1"/>
</dbReference>
<dbReference type="PANTHER" id="PTHR43047:SF64">
    <property type="entry name" value="HISTIDINE KINASE CONTAINING CHEY-HOMOLOGOUS RECEIVER DOMAIN AND PAS DOMAIN-RELATED"/>
    <property type="match status" value="1"/>
</dbReference>
<comment type="catalytic activity">
    <reaction evidence="1">
        <text>ATP + protein L-histidine = ADP + protein N-phospho-L-histidine.</text>
        <dbReference type="EC" id="2.7.13.3"/>
    </reaction>
</comment>
<evidence type="ECO:0000256" key="7">
    <source>
        <dbReference type="ARBA" id="ARBA00022553"/>
    </source>
</evidence>
<keyword evidence="10" id="KW-0418">Kinase</keyword>
<feature type="domain" description="PAS" evidence="21">
    <location>
        <begin position="284"/>
        <end position="358"/>
    </location>
</feature>
<dbReference type="SMART" id="SM00073">
    <property type="entry name" value="HPT"/>
    <property type="match status" value="1"/>
</dbReference>
<dbReference type="GO" id="GO:0006935">
    <property type="term" value="P:chemotaxis"/>
    <property type="evidence" value="ECO:0007669"/>
    <property type="project" value="InterPro"/>
</dbReference>
<dbReference type="InterPro" id="IPR003122">
    <property type="entry name" value="Tar_rcpt_lig-bd"/>
</dbReference>
<dbReference type="Pfam" id="PF01627">
    <property type="entry name" value="Hpt"/>
    <property type="match status" value="1"/>
</dbReference>
<dbReference type="Gene3D" id="6.10.340.10">
    <property type="match status" value="1"/>
</dbReference>
<dbReference type="SUPFAM" id="SSF55785">
    <property type="entry name" value="PYP-like sensor domain (PAS domain)"/>
    <property type="match status" value="1"/>
</dbReference>
<evidence type="ECO:0000256" key="3">
    <source>
        <dbReference type="ARBA" id="ARBA00012438"/>
    </source>
</evidence>
<dbReference type="PRINTS" id="PR00344">
    <property type="entry name" value="BCTRLSENSOR"/>
</dbReference>
<keyword evidence="7 17" id="KW-0597">Phosphoprotein</keyword>
<feature type="domain" description="HPt" evidence="24">
    <location>
        <begin position="883"/>
        <end position="979"/>
    </location>
</feature>
<dbReference type="CDD" id="cd00088">
    <property type="entry name" value="HPT"/>
    <property type="match status" value="1"/>
</dbReference>
<dbReference type="InterPro" id="IPR000014">
    <property type="entry name" value="PAS"/>
</dbReference>
<keyword evidence="9 18" id="KW-0812">Transmembrane</keyword>
<dbReference type="PROSITE" id="PS50113">
    <property type="entry name" value="PAC"/>
    <property type="match status" value="1"/>
</dbReference>
<evidence type="ECO:0000256" key="1">
    <source>
        <dbReference type="ARBA" id="ARBA00000085"/>
    </source>
</evidence>